<dbReference type="EMBL" id="JAEMNV010000006">
    <property type="protein sequence ID" value="MBJ8341079.1"/>
    <property type="molecule type" value="Genomic_DNA"/>
</dbReference>
<gene>
    <name evidence="1" type="ORF">JGU71_19510</name>
</gene>
<dbReference type="SUPFAM" id="SSF53649">
    <property type="entry name" value="Alkaline phosphatase-like"/>
    <property type="match status" value="1"/>
</dbReference>
<dbReference type="PANTHER" id="PTHR10151:SF120">
    <property type="entry name" value="BIS(5'-ADENOSYL)-TRIPHOSPHATASE"/>
    <property type="match status" value="1"/>
</dbReference>
<reference evidence="1" key="1">
    <citation type="submission" date="2020-12" db="EMBL/GenBank/DDBJ databases">
        <title>Antrihabitans popcorni sp. nov. and Antrihabitans auranticaus sp. nov., isolated from a larva cave.</title>
        <authorList>
            <person name="Lee S.D."/>
            <person name="Kim I.S."/>
        </authorList>
    </citation>
    <scope>NUCLEOTIDE SEQUENCE</scope>
    <source>
        <strain evidence="1">YC3-6</strain>
    </source>
</reference>
<name>A0A934NT87_9NOCA</name>
<proteinExistence type="predicted"/>
<sequence length="380" mass="39854">MLVAPRYGTASLADLVPSSLAALGVDGEVDRIGLELDGIKRVCILMVDGLGAALLDANSAAAPFLSSRTSKVLTAGFPSTTATSLSSLGTGLPPGEHGIVGYLLAVPGHQRLMNPLKWRLHGAGDRIDLLKDVAPEEFQPNPTAFERAAEAGISVSRVAPMYQGESGLSRASLRGGEFRASFSMGDLADGAIQSLRTGSRSLVYAYHGELDLTGHVRGPHSDAWAAELSQVDLLARSIAERLPGDAALIVTADHGMVEIIDPVDFDATSSLRAGVARLGGEPRARHIYTKNGAIDDVVATWQEILGTDFGVFSRSEVIENGWFGPTVTHAAVQRIGDVICVATGSGAVVRTGAEPLQSMLIGHHGSLTAEEMHVPLCVIR</sequence>
<dbReference type="PANTHER" id="PTHR10151">
    <property type="entry name" value="ECTONUCLEOTIDE PYROPHOSPHATASE/PHOSPHODIESTERASE"/>
    <property type="match status" value="1"/>
</dbReference>
<dbReference type="RefSeq" id="WP_199705947.1">
    <property type="nucleotide sequence ID" value="NZ_JAEMNV010000006.1"/>
</dbReference>
<organism evidence="1 2">
    <name type="scientific">Antrihabitans stalagmiti</name>
    <dbReference type="NCBI Taxonomy" id="2799499"/>
    <lineage>
        <taxon>Bacteria</taxon>
        <taxon>Bacillati</taxon>
        <taxon>Actinomycetota</taxon>
        <taxon>Actinomycetes</taxon>
        <taxon>Mycobacteriales</taxon>
        <taxon>Nocardiaceae</taxon>
        <taxon>Antrihabitans</taxon>
    </lineage>
</organism>
<dbReference type="GO" id="GO:0016787">
    <property type="term" value="F:hydrolase activity"/>
    <property type="evidence" value="ECO:0007669"/>
    <property type="project" value="UniProtKB-ARBA"/>
</dbReference>
<dbReference type="AlphaFoldDB" id="A0A934NT87"/>
<keyword evidence="2" id="KW-1185">Reference proteome</keyword>
<dbReference type="Pfam" id="PF01663">
    <property type="entry name" value="Phosphodiest"/>
    <property type="match status" value="1"/>
</dbReference>
<accession>A0A934NT87</accession>
<dbReference type="Gene3D" id="3.40.720.10">
    <property type="entry name" value="Alkaline Phosphatase, subunit A"/>
    <property type="match status" value="1"/>
</dbReference>
<dbReference type="Proteomes" id="UP000655868">
    <property type="component" value="Unassembled WGS sequence"/>
</dbReference>
<dbReference type="InterPro" id="IPR017850">
    <property type="entry name" value="Alkaline_phosphatase_core_sf"/>
</dbReference>
<dbReference type="InterPro" id="IPR002591">
    <property type="entry name" value="Phosphodiest/P_Trfase"/>
</dbReference>
<evidence type="ECO:0000313" key="1">
    <source>
        <dbReference type="EMBL" id="MBJ8341079.1"/>
    </source>
</evidence>
<evidence type="ECO:0000313" key="2">
    <source>
        <dbReference type="Proteomes" id="UP000655868"/>
    </source>
</evidence>
<comment type="caution">
    <text evidence="1">The sequence shown here is derived from an EMBL/GenBank/DDBJ whole genome shotgun (WGS) entry which is preliminary data.</text>
</comment>
<protein>
    <submittedName>
        <fullName evidence="1">Alkaline phosphatase family protein</fullName>
    </submittedName>
</protein>